<gene>
    <name evidence="1" type="ORF">BCR38DRAFT_225349</name>
</gene>
<evidence type="ECO:0000313" key="1">
    <source>
        <dbReference type="EMBL" id="ORY63248.1"/>
    </source>
</evidence>
<name>A0A1Y2DVH4_9PEZI</name>
<accession>A0A1Y2DVH4</accession>
<reference evidence="1 2" key="1">
    <citation type="submission" date="2016-07" db="EMBL/GenBank/DDBJ databases">
        <title>Pervasive Adenine N6-methylation of Active Genes in Fungi.</title>
        <authorList>
            <consortium name="DOE Joint Genome Institute"/>
            <person name="Mondo S.J."/>
            <person name="Dannebaum R.O."/>
            <person name="Kuo R.C."/>
            <person name="Labutti K."/>
            <person name="Haridas S."/>
            <person name="Kuo A."/>
            <person name="Salamov A."/>
            <person name="Ahrendt S.R."/>
            <person name="Lipzen A."/>
            <person name="Sullivan W."/>
            <person name="Andreopoulos W.B."/>
            <person name="Clum A."/>
            <person name="Lindquist E."/>
            <person name="Daum C."/>
            <person name="Ramamoorthy G.K."/>
            <person name="Gryganskyi A."/>
            <person name="Culley D."/>
            <person name="Magnuson J.K."/>
            <person name="James T.Y."/>
            <person name="O'Malley M.A."/>
            <person name="Stajich J.E."/>
            <person name="Spatafora J.W."/>
            <person name="Visel A."/>
            <person name="Grigoriev I.V."/>
        </authorList>
    </citation>
    <scope>NUCLEOTIDE SEQUENCE [LARGE SCALE GENOMIC DNA]</scope>
    <source>
        <strain evidence="1 2">CBS 129021</strain>
    </source>
</reference>
<comment type="caution">
    <text evidence="1">The sequence shown here is derived from an EMBL/GenBank/DDBJ whole genome shotgun (WGS) entry which is preliminary data.</text>
</comment>
<evidence type="ECO:0000313" key="2">
    <source>
        <dbReference type="Proteomes" id="UP000193689"/>
    </source>
</evidence>
<dbReference type="InParanoid" id="A0A1Y2DVH4"/>
<dbReference type="RefSeq" id="XP_040714905.1">
    <property type="nucleotide sequence ID" value="XM_040854280.1"/>
</dbReference>
<dbReference type="GeneID" id="63770492"/>
<organism evidence="1 2">
    <name type="scientific">Pseudomassariella vexata</name>
    <dbReference type="NCBI Taxonomy" id="1141098"/>
    <lineage>
        <taxon>Eukaryota</taxon>
        <taxon>Fungi</taxon>
        <taxon>Dikarya</taxon>
        <taxon>Ascomycota</taxon>
        <taxon>Pezizomycotina</taxon>
        <taxon>Sordariomycetes</taxon>
        <taxon>Xylariomycetidae</taxon>
        <taxon>Amphisphaeriales</taxon>
        <taxon>Pseudomassariaceae</taxon>
        <taxon>Pseudomassariella</taxon>
    </lineage>
</organism>
<dbReference type="AlphaFoldDB" id="A0A1Y2DVH4"/>
<dbReference type="Proteomes" id="UP000193689">
    <property type="component" value="Unassembled WGS sequence"/>
</dbReference>
<sequence length="190" mass="21328">MEGRSFMRQPQLQDLPLGNARGGQGFSCVRAGVGVTSLRTSCVLCTFTSSFQSRVRVPPRLPRFGLITHGPHNSAASLGWINDPKKLLLIMAWFRRRFRPVLQIPCSFLHDGASRPAWTQKDLTGVVDTFSAASTKGLIRRTRALIFLLRASTSLRPTLFQSKAHISMKHSGKMSLNEYTNTHHDIYKYI</sequence>
<keyword evidence="2" id="KW-1185">Reference proteome</keyword>
<proteinExistence type="predicted"/>
<protein>
    <submittedName>
        <fullName evidence="1">Uncharacterized protein</fullName>
    </submittedName>
</protein>
<dbReference type="EMBL" id="MCFJ01000008">
    <property type="protein sequence ID" value="ORY63248.1"/>
    <property type="molecule type" value="Genomic_DNA"/>
</dbReference>